<proteinExistence type="predicted"/>
<protein>
    <submittedName>
        <fullName evidence="1">Uncharacterized protein</fullName>
    </submittedName>
</protein>
<comment type="caution">
    <text evidence="1">The sequence shown here is derived from an EMBL/GenBank/DDBJ whole genome shotgun (WGS) entry which is preliminary data.</text>
</comment>
<accession>A0A8I0DPK5</accession>
<dbReference type="Proteomes" id="UP000662088">
    <property type="component" value="Unassembled WGS sequence"/>
</dbReference>
<evidence type="ECO:0000313" key="1">
    <source>
        <dbReference type="EMBL" id="MBC5641245.1"/>
    </source>
</evidence>
<sequence>MEKRTELEKMIVELKLAKRELVLLGKSTNIVDEKIKNIEKKLASENIM</sequence>
<keyword evidence="2" id="KW-1185">Reference proteome</keyword>
<name>A0A8I0DPK5_9CLOT</name>
<dbReference type="EMBL" id="JACOOQ010000037">
    <property type="protein sequence ID" value="MBC5641245.1"/>
    <property type="molecule type" value="Genomic_DNA"/>
</dbReference>
<organism evidence="1 2">
    <name type="scientific">Clostridium lentum</name>
    <dbReference type="NCBI Taxonomy" id="2763037"/>
    <lineage>
        <taxon>Bacteria</taxon>
        <taxon>Bacillati</taxon>
        <taxon>Bacillota</taxon>
        <taxon>Clostridia</taxon>
        <taxon>Eubacteriales</taxon>
        <taxon>Clostridiaceae</taxon>
        <taxon>Clostridium</taxon>
    </lineage>
</organism>
<dbReference type="RefSeq" id="WP_022212136.1">
    <property type="nucleotide sequence ID" value="NZ_JACOOQ010000037.1"/>
</dbReference>
<evidence type="ECO:0000313" key="2">
    <source>
        <dbReference type="Proteomes" id="UP000662088"/>
    </source>
</evidence>
<gene>
    <name evidence="1" type="ORF">H8R92_12845</name>
</gene>
<dbReference type="AlphaFoldDB" id="A0A8I0DPK5"/>
<reference evidence="1" key="1">
    <citation type="submission" date="2020-08" db="EMBL/GenBank/DDBJ databases">
        <title>Genome public.</title>
        <authorList>
            <person name="Liu C."/>
            <person name="Sun Q."/>
        </authorList>
    </citation>
    <scope>NUCLEOTIDE SEQUENCE</scope>
    <source>
        <strain evidence="1">NSJ-42</strain>
    </source>
</reference>